<keyword evidence="2" id="KW-1185">Reference proteome</keyword>
<protein>
    <submittedName>
        <fullName evidence="1">Diacylglycerol pyrophosphate phosphatase</fullName>
    </submittedName>
</protein>
<dbReference type="AlphaFoldDB" id="A0A7J6KVU1"/>
<feature type="non-terminal residue" evidence="1">
    <location>
        <position position="1"/>
    </location>
</feature>
<gene>
    <name evidence="1" type="primary">DPP4_1</name>
    <name evidence="1" type="ORF">FOL47_000708</name>
</gene>
<dbReference type="Proteomes" id="UP000591131">
    <property type="component" value="Unassembled WGS sequence"/>
</dbReference>
<evidence type="ECO:0000313" key="1">
    <source>
        <dbReference type="EMBL" id="KAF4651032.1"/>
    </source>
</evidence>
<name>A0A7J6KVU1_PERCH</name>
<proteinExistence type="predicted"/>
<accession>A0A7J6KVU1</accession>
<dbReference type="EMBL" id="JAAPAO010001134">
    <property type="protein sequence ID" value="KAF4651032.1"/>
    <property type="molecule type" value="Genomic_DNA"/>
</dbReference>
<reference evidence="1 2" key="1">
    <citation type="submission" date="2020-04" db="EMBL/GenBank/DDBJ databases">
        <title>Perkinsus chesapeaki whole genome sequence.</title>
        <authorList>
            <person name="Bogema D.R."/>
        </authorList>
    </citation>
    <scope>NUCLEOTIDE SEQUENCE [LARGE SCALE GENOMIC DNA]</scope>
    <source>
        <strain evidence="1">ATCC PRA-425</strain>
    </source>
</reference>
<comment type="caution">
    <text evidence="1">The sequence shown here is derived from an EMBL/GenBank/DDBJ whole genome shotgun (WGS) entry which is preliminary data.</text>
</comment>
<feature type="non-terminal residue" evidence="1">
    <location>
        <position position="72"/>
    </location>
</feature>
<evidence type="ECO:0000313" key="2">
    <source>
        <dbReference type="Proteomes" id="UP000591131"/>
    </source>
</evidence>
<organism evidence="1 2">
    <name type="scientific">Perkinsus chesapeaki</name>
    <name type="common">Clam parasite</name>
    <name type="synonym">Perkinsus andrewsi</name>
    <dbReference type="NCBI Taxonomy" id="330153"/>
    <lineage>
        <taxon>Eukaryota</taxon>
        <taxon>Sar</taxon>
        <taxon>Alveolata</taxon>
        <taxon>Perkinsozoa</taxon>
        <taxon>Perkinsea</taxon>
        <taxon>Perkinsida</taxon>
        <taxon>Perkinsidae</taxon>
        <taxon>Perkinsus</taxon>
    </lineage>
</organism>
<sequence>SGGRSSRGYFDLYNVDRVYPSGDPHTVVFKMWWDGGLWKGVLSGSEQRPVLTVSQVLSWPGSHKSVDATFFS</sequence>